<dbReference type="STRING" id="571933.SAMN05216362_12217"/>
<feature type="binding site" evidence="11">
    <location>
        <position position="248"/>
    </location>
    <ligand>
        <name>substrate</name>
    </ligand>
</feature>
<dbReference type="InterPro" id="IPR006680">
    <property type="entry name" value="Amidohydro-rel"/>
</dbReference>
<dbReference type="SUPFAM" id="SSF51338">
    <property type="entry name" value="Composite domain of metallo-dependent hydrolases"/>
    <property type="match status" value="1"/>
</dbReference>
<accession>A0A1H9I0K2</accession>
<dbReference type="Proteomes" id="UP000199427">
    <property type="component" value="Unassembled WGS sequence"/>
</dbReference>
<proteinExistence type="inferred from homology"/>
<gene>
    <name evidence="14" type="ORF">SAMN05216362_12217</name>
</gene>
<feature type="active site" description="Proton donor/acceptor" evidence="10">
    <location>
        <position position="271"/>
    </location>
</feature>
<evidence type="ECO:0000256" key="6">
    <source>
        <dbReference type="ARBA" id="ARBA00023277"/>
    </source>
</evidence>
<dbReference type="PANTHER" id="PTHR11113:SF14">
    <property type="entry name" value="N-ACETYLGLUCOSAMINE-6-PHOSPHATE DEACETYLASE"/>
    <property type="match status" value="1"/>
</dbReference>
<dbReference type="EC" id="3.5.1.25" evidence="2"/>
<feature type="binding site" evidence="11">
    <location>
        <position position="137"/>
    </location>
    <ligand>
        <name>substrate</name>
    </ligand>
</feature>
<reference evidence="14 15" key="1">
    <citation type="submission" date="2016-10" db="EMBL/GenBank/DDBJ databases">
        <authorList>
            <person name="de Groot N.N."/>
        </authorList>
    </citation>
    <scope>NUCLEOTIDE SEQUENCE [LARGE SCALE GENOMIC DNA]</scope>
    <source>
        <strain evidence="14 15">DSM 21633</strain>
    </source>
</reference>
<dbReference type="InterPro" id="IPR011059">
    <property type="entry name" value="Metal-dep_hydrolase_composite"/>
</dbReference>
<keyword evidence="15" id="KW-1185">Reference proteome</keyword>
<dbReference type="SUPFAM" id="SSF51556">
    <property type="entry name" value="Metallo-dependent hydrolases"/>
    <property type="match status" value="1"/>
</dbReference>
<dbReference type="EMBL" id="FOES01000022">
    <property type="protein sequence ID" value="SEQ68140.1"/>
    <property type="molecule type" value="Genomic_DNA"/>
</dbReference>
<dbReference type="Gene3D" id="3.20.20.140">
    <property type="entry name" value="Metal-dependent hydrolases"/>
    <property type="match status" value="1"/>
</dbReference>
<evidence type="ECO:0000256" key="9">
    <source>
        <dbReference type="PIRNR" id="PIRNR038994"/>
    </source>
</evidence>
<protein>
    <recommendedName>
        <fullName evidence="3">N-acetylglucosamine-6-phosphate deacetylase</fullName>
        <ecNumber evidence="2">3.5.1.25</ecNumber>
    </recommendedName>
</protein>
<comment type="cofactor">
    <cofactor evidence="12">
        <name>a divalent metal cation</name>
        <dbReference type="ChEBI" id="CHEBI:60240"/>
    </cofactor>
    <text evidence="12">Binds 1 divalent metal cation per subunit.</text>
</comment>
<evidence type="ECO:0000256" key="1">
    <source>
        <dbReference type="ARBA" id="ARBA00010716"/>
    </source>
</evidence>
<evidence type="ECO:0000259" key="13">
    <source>
        <dbReference type="Pfam" id="PF01979"/>
    </source>
</evidence>
<name>A0A1H9I0K2_9BACI</name>
<dbReference type="Pfam" id="PF01979">
    <property type="entry name" value="Amidohydro_1"/>
    <property type="match status" value="1"/>
</dbReference>
<evidence type="ECO:0000256" key="4">
    <source>
        <dbReference type="ARBA" id="ARBA00022723"/>
    </source>
</evidence>
<comment type="catalytic activity">
    <reaction evidence="7">
        <text>N-acetyl-D-glucosamine 6-phosphate + H2O = D-glucosamine 6-phosphate + acetate</text>
        <dbReference type="Rhea" id="RHEA:22936"/>
        <dbReference type="ChEBI" id="CHEBI:15377"/>
        <dbReference type="ChEBI" id="CHEBI:30089"/>
        <dbReference type="ChEBI" id="CHEBI:57513"/>
        <dbReference type="ChEBI" id="CHEBI:58725"/>
        <dbReference type="EC" id="3.5.1.25"/>
    </reaction>
</comment>
<dbReference type="RefSeq" id="WP_091773966.1">
    <property type="nucleotide sequence ID" value="NZ_CAESCL010000003.1"/>
</dbReference>
<evidence type="ECO:0000256" key="11">
    <source>
        <dbReference type="PIRSR" id="PIRSR038994-2"/>
    </source>
</evidence>
<sequence length="378" mass="41043">MKTLFKNVNVYTEYHVLRNSSLLIEKGIIKRIGHQHTSDGEVVDGEGLNLIPGFIDGHIHGAGGADVMDGTPEAIKQIAQTVLEEGVTSFVPTTITSEHQEIERVLDIVGELNLKQGAEVLGLHIEGPFVEIKKAGAQPKEYIVKPNVNMMKRWVGKSKGMIKTVTMAPELDMDGELIQYLVDKGIIASAGHTDAGSREIKLAVERGVRQMTHLCNAMNGIHHRDVGAVGAAMLLPDLKSEIIADRIHVTDDMLRLIYQTIGPDRILLITDAMRAKGQPDGTYKLGGQDVTVKQGKATLSDGTLAGSLLTMDQAARNMVKVTGASFRDIIQMASVNPAKQLGVFNRKGSIEVGKDADLLLVDSNFHIQKTICRGVVYD</sequence>
<dbReference type="FunFam" id="3.20.20.140:FF:000004">
    <property type="entry name" value="N-acetylglucosamine-6-phosphate deacetylase"/>
    <property type="match status" value="1"/>
</dbReference>
<evidence type="ECO:0000256" key="10">
    <source>
        <dbReference type="PIRSR" id="PIRSR038994-1"/>
    </source>
</evidence>
<dbReference type="NCBIfam" id="TIGR00221">
    <property type="entry name" value="nagA"/>
    <property type="match status" value="1"/>
</dbReference>
<feature type="binding site" evidence="12">
    <location>
        <position position="126"/>
    </location>
    <ligand>
        <name>Zn(2+)</name>
        <dbReference type="ChEBI" id="CHEBI:29105"/>
    </ligand>
</feature>
<dbReference type="InterPro" id="IPR032466">
    <property type="entry name" value="Metal_Hydrolase"/>
</dbReference>
<dbReference type="Gene3D" id="2.30.40.10">
    <property type="entry name" value="Urease, subunit C, domain 1"/>
    <property type="match status" value="1"/>
</dbReference>
<dbReference type="PIRSF" id="PIRSF038994">
    <property type="entry name" value="NagA"/>
    <property type="match status" value="1"/>
</dbReference>
<feature type="binding site" evidence="11">
    <location>
        <begin position="304"/>
        <end position="306"/>
    </location>
    <ligand>
        <name>substrate</name>
    </ligand>
</feature>
<evidence type="ECO:0000256" key="3">
    <source>
        <dbReference type="ARBA" id="ARBA00018029"/>
    </source>
</evidence>
<comment type="similarity">
    <text evidence="1 9">Belongs to the metallo-dependent hydrolases superfamily. NagA family.</text>
</comment>
<dbReference type="GO" id="GO:0008448">
    <property type="term" value="F:N-acetylglucosamine-6-phosphate deacetylase activity"/>
    <property type="evidence" value="ECO:0007669"/>
    <property type="project" value="UniProtKB-EC"/>
</dbReference>
<dbReference type="InterPro" id="IPR003764">
    <property type="entry name" value="GlcNAc_6-P_deAcase"/>
</dbReference>
<keyword evidence="5 9" id="KW-0378">Hydrolase</keyword>
<feature type="binding site" evidence="12">
    <location>
        <position position="192"/>
    </location>
    <ligand>
        <name>Zn(2+)</name>
        <dbReference type="ChEBI" id="CHEBI:29105"/>
    </ligand>
</feature>
<dbReference type="PANTHER" id="PTHR11113">
    <property type="entry name" value="N-ACETYLGLUCOSAMINE-6-PHOSPHATE DEACETYLASE"/>
    <property type="match status" value="1"/>
</dbReference>
<feature type="domain" description="Amidohydrolase-related" evidence="13">
    <location>
        <begin position="50"/>
        <end position="375"/>
    </location>
</feature>
<dbReference type="GO" id="GO:0006046">
    <property type="term" value="P:N-acetylglucosamine catabolic process"/>
    <property type="evidence" value="ECO:0007669"/>
    <property type="project" value="TreeGrafter"/>
</dbReference>
<dbReference type="CDD" id="cd00854">
    <property type="entry name" value="NagA"/>
    <property type="match status" value="1"/>
</dbReference>
<evidence type="ECO:0000313" key="15">
    <source>
        <dbReference type="Proteomes" id="UP000199427"/>
    </source>
</evidence>
<evidence type="ECO:0000256" key="12">
    <source>
        <dbReference type="PIRSR" id="PIRSR038994-3"/>
    </source>
</evidence>
<feature type="binding site" evidence="12">
    <location>
        <position position="213"/>
    </location>
    <ligand>
        <name>Zn(2+)</name>
        <dbReference type="ChEBI" id="CHEBI:29105"/>
    </ligand>
</feature>
<organism evidence="14 15">
    <name type="scientific">Piscibacillus halophilus</name>
    <dbReference type="NCBI Taxonomy" id="571933"/>
    <lineage>
        <taxon>Bacteria</taxon>
        <taxon>Bacillati</taxon>
        <taxon>Bacillota</taxon>
        <taxon>Bacilli</taxon>
        <taxon>Bacillales</taxon>
        <taxon>Bacillaceae</taxon>
        <taxon>Piscibacillus</taxon>
    </lineage>
</organism>
<feature type="binding site" evidence="11">
    <location>
        <position position="224"/>
    </location>
    <ligand>
        <name>substrate</name>
    </ligand>
</feature>
<evidence type="ECO:0000256" key="5">
    <source>
        <dbReference type="ARBA" id="ARBA00022801"/>
    </source>
</evidence>
<feature type="binding site" evidence="11">
    <location>
        <begin position="216"/>
        <end position="217"/>
    </location>
    <ligand>
        <name>substrate</name>
    </ligand>
</feature>
<comment type="pathway">
    <text evidence="8">Amino-sugar metabolism; N-acetylneuraminate degradation; D-fructose 6-phosphate from N-acetylneuraminate: step 4/5.</text>
</comment>
<keyword evidence="4 12" id="KW-0479">Metal-binding</keyword>
<dbReference type="AlphaFoldDB" id="A0A1H9I0K2"/>
<evidence type="ECO:0000256" key="7">
    <source>
        <dbReference type="ARBA" id="ARBA00047647"/>
    </source>
</evidence>
<keyword evidence="6 9" id="KW-0119">Carbohydrate metabolism</keyword>
<evidence type="ECO:0000313" key="14">
    <source>
        <dbReference type="EMBL" id="SEQ68140.1"/>
    </source>
</evidence>
<evidence type="ECO:0000256" key="8">
    <source>
        <dbReference type="ARBA" id="ARBA00060590"/>
    </source>
</evidence>
<dbReference type="GO" id="GO:0046872">
    <property type="term" value="F:metal ion binding"/>
    <property type="evidence" value="ECO:0007669"/>
    <property type="project" value="UniProtKB-KW"/>
</dbReference>
<evidence type="ECO:0000256" key="2">
    <source>
        <dbReference type="ARBA" id="ARBA00011899"/>
    </source>
</evidence>
<dbReference type="OrthoDB" id="9776488at2"/>